<feature type="region of interest" description="Disordered" evidence="12">
    <location>
        <begin position="84"/>
        <end position="113"/>
    </location>
</feature>
<keyword evidence="7" id="KW-0652">Protein synthesis inhibitor</keyword>
<keyword evidence="4 11" id="KW-0547">Nucleotide-binding</keyword>
<dbReference type="Gene3D" id="3.30.200.20">
    <property type="entry name" value="Phosphorylase Kinase, domain 1"/>
    <property type="match status" value="1"/>
</dbReference>
<dbReference type="InterPro" id="IPR016135">
    <property type="entry name" value="UBQ-conjugating_enzyme/RWD"/>
</dbReference>
<dbReference type="PROSITE" id="PS50908">
    <property type="entry name" value="RWD"/>
    <property type="match status" value="1"/>
</dbReference>
<feature type="domain" description="Protein kinase" evidence="13">
    <location>
        <begin position="322"/>
        <end position="821"/>
    </location>
</feature>
<feature type="region of interest" description="Disordered" evidence="12">
    <location>
        <begin position="493"/>
        <end position="528"/>
    </location>
</feature>
<dbReference type="GO" id="GO:0017148">
    <property type="term" value="P:negative regulation of translation"/>
    <property type="evidence" value="ECO:0007669"/>
    <property type="project" value="UniProtKB-KW"/>
</dbReference>
<evidence type="ECO:0000256" key="2">
    <source>
        <dbReference type="ARBA" id="ARBA00022527"/>
    </source>
</evidence>
<protein>
    <recommendedName>
        <fullName evidence="1">non-specific serine/threonine protein kinase</fullName>
        <ecNumber evidence="1">2.7.11.1</ecNumber>
    </recommendedName>
</protein>
<dbReference type="InterPro" id="IPR006575">
    <property type="entry name" value="RWD_dom"/>
</dbReference>
<comment type="similarity">
    <text evidence="8">Belongs to the protein kinase superfamily. Ser/Thr protein kinase family. GCN2 subfamily.</text>
</comment>
<dbReference type="Gene3D" id="3.30.930.10">
    <property type="entry name" value="Bira Bifunctional Protein, Domain 2"/>
    <property type="match status" value="1"/>
</dbReference>
<dbReference type="InterPro" id="IPR017441">
    <property type="entry name" value="Protein_kinase_ATP_BS"/>
</dbReference>
<evidence type="ECO:0000259" key="14">
    <source>
        <dbReference type="PROSITE" id="PS50908"/>
    </source>
</evidence>
<evidence type="ECO:0000256" key="3">
    <source>
        <dbReference type="ARBA" id="ARBA00022679"/>
    </source>
</evidence>
<reference evidence="15 16" key="1">
    <citation type="journal article" date="2012" name="Genome Biol.">
        <title>Genome and low-iron response of an oceanic diatom adapted to chronic iron limitation.</title>
        <authorList>
            <person name="Lommer M."/>
            <person name="Specht M."/>
            <person name="Roy A.S."/>
            <person name="Kraemer L."/>
            <person name="Andreson R."/>
            <person name="Gutowska M.A."/>
            <person name="Wolf J."/>
            <person name="Bergner S.V."/>
            <person name="Schilhabel M.B."/>
            <person name="Klostermeier U.C."/>
            <person name="Beiko R.G."/>
            <person name="Rosenstiel P."/>
            <person name="Hippler M."/>
            <person name="Laroche J."/>
        </authorList>
    </citation>
    <scope>NUCLEOTIDE SEQUENCE [LARGE SCALE GENOMIC DNA]</scope>
    <source>
        <strain evidence="15 16">CCMP1005</strain>
    </source>
</reference>
<proteinExistence type="inferred from homology"/>
<keyword evidence="6 11" id="KW-0067">ATP-binding</keyword>
<dbReference type="SUPFAM" id="SSF55681">
    <property type="entry name" value="Class II aaRS and biotin synthetases"/>
    <property type="match status" value="1"/>
</dbReference>
<evidence type="ECO:0000256" key="8">
    <source>
        <dbReference type="ARBA" id="ARBA00037982"/>
    </source>
</evidence>
<evidence type="ECO:0000256" key="12">
    <source>
        <dbReference type="SAM" id="MobiDB-lite"/>
    </source>
</evidence>
<dbReference type="GO" id="GO:0005634">
    <property type="term" value="C:nucleus"/>
    <property type="evidence" value="ECO:0007669"/>
    <property type="project" value="TreeGrafter"/>
</dbReference>
<dbReference type="CDD" id="cd23823">
    <property type="entry name" value="RWD_GCN2"/>
    <property type="match status" value="1"/>
</dbReference>
<feature type="compositionally biased region" description="Basic and acidic residues" evidence="12">
    <location>
        <begin position="102"/>
        <end position="113"/>
    </location>
</feature>
<feature type="region of interest" description="Disordered" evidence="12">
    <location>
        <begin position="1"/>
        <end position="49"/>
    </location>
</feature>
<feature type="compositionally biased region" description="Low complexity" evidence="12">
    <location>
        <begin position="431"/>
        <end position="455"/>
    </location>
</feature>
<evidence type="ECO:0000256" key="5">
    <source>
        <dbReference type="ARBA" id="ARBA00022777"/>
    </source>
</evidence>
<evidence type="ECO:0000256" key="7">
    <source>
        <dbReference type="ARBA" id="ARBA00023193"/>
    </source>
</evidence>
<comment type="catalytic activity">
    <reaction evidence="9">
        <text>L-threonyl-[protein] + ATP = O-phospho-L-threonyl-[protein] + ADP + H(+)</text>
        <dbReference type="Rhea" id="RHEA:46608"/>
        <dbReference type="Rhea" id="RHEA-COMP:11060"/>
        <dbReference type="Rhea" id="RHEA-COMP:11605"/>
        <dbReference type="ChEBI" id="CHEBI:15378"/>
        <dbReference type="ChEBI" id="CHEBI:30013"/>
        <dbReference type="ChEBI" id="CHEBI:30616"/>
        <dbReference type="ChEBI" id="CHEBI:61977"/>
        <dbReference type="ChEBI" id="CHEBI:456216"/>
        <dbReference type="EC" id="2.7.11.1"/>
    </reaction>
</comment>
<dbReference type="EC" id="2.7.11.1" evidence="1"/>
<feature type="domain" description="RWD" evidence="14">
    <location>
        <begin position="51"/>
        <end position="189"/>
    </location>
</feature>
<feature type="compositionally biased region" description="Basic and acidic residues" evidence="12">
    <location>
        <begin position="34"/>
        <end position="49"/>
    </location>
</feature>
<accession>K0T9S6</accession>
<keyword evidence="2" id="KW-0723">Serine/threonine-protein kinase</keyword>
<feature type="region of interest" description="Disordered" evidence="12">
    <location>
        <begin position="423"/>
        <end position="455"/>
    </location>
</feature>
<evidence type="ECO:0000256" key="10">
    <source>
        <dbReference type="ARBA" id="ARBA00048679"/>
    </source>
</evidence>
<dbReference type="PROSITE" id="PS00107">
    <property type="entry name" value="PROTEIN_KINASE_ATP"/>
    <property type="match status" value="1"/>
</dbReference>
<dbReference type="Pfam" id="PF05773">
    <property type="entry name" value="RWD"/>
    <property type="match status" value="1"/>
</dbReference>
<sequence length="1696" mass="187747">MAKKKKKSEKKGRSTSSAPLSGAPARAHQTVHGLAEEAARETEDLSLQRHDEETVLSAIYGKDFRVEEGAWNCPTYRIRIRPAGDVTDHGGSANDASLPQPEPEHRRPNPHDPNKIEINSCEVTLNIQLNQKYPHSKPLIQITDTVNVFNHQLSDLLRLLQAKATECSEKGYVMGLELGQIVESYLVDLLEKRKEDELRRQNDIIKKKVDFAADFENSLQIEDPENKRILDECLIDQSQDIDVDTQRELARQMEALDSAARERTERRQQRKGISGRILSTIEDGNEEDEDAGDLAILDTFISTGADTNDTSNNSWSRYQTDFVELGVLGAGGGGTVVKAMNRLDRRVYAVKKILLEAANESLARNKLAQLANEKIGREVTTISQLQHKNIVRYYQAWVEQPEDEQDKSAIVDQNEASIQETLEVQRDNESDSWSGFSSDESSSSSSSDSSASFGDDPMMKLGYSRSLSLENFLEREVEATDFANPLMAGNGPLIGYHRPDVESGSEPSGPQTPGTAASGWSSSDPGGTRGLSRETLFIQMEYCQTTMRDVIDNCCLTMDECWRALRQILEALDYIHGRNIIHRDLKPANIFFDSEGNVRVGDFGLATTRASSTHEVGQARNGDDIKESEVGALYEAIDDISGLLDGSSSQRKDNVSNSRNQISMTSITGGVGTTFYMAPEQEQSRMGRSKNRDGSYDNKADIFSLGVLLFEMFNLRPLGTTYMERADTLSVLRGEYRGTQGGVPLPCIFDEDGGIIGDWKQAAEYRFPEQFRRDVPESAQKLILWCLHLEPRHRPSAKTILGSGLLPRKVELEAKYLHEVLQTLSNPQSSSSYQQVVARLFEKPTPASVLTTYDNEVALKSSKIDTHGLLSKSLLAIKGSHWANHSMSDSAPMSPTAIIAASSALGRARNVAAISGGGKEGLAGAPQHASTILAMSAAASAALGNTENVLGYDSRVMEWLTFRMGDIFRSHGAAPYQATLLRPKDVTDEVDVANRPVEMLDRRGNVFTLNCDLTANFARAVSRGGAATSNVKRYDFGKVYIDSDAGLHPRELHEASFDIIQDEQSLSAQLLEAETIFVLCQVMSLLAPNEEQVLDIPPLSIKSPIWFLRLTHTRLSDALLDFCYVPATEKIRQNCLSLMTSVTACSPIDLINQRRHSGKHRRKAKQSKASKIELLDVCLEAAMEEGLPKRSAKRLKTFIGGGSVGCDHQLFGHSFQFSHSLHSGALPYPADISKAIDTVHDSARKLYNMDINSSGGKDDAKRLSKTCFAEVLRCINLLRQLIQALTSLGVVTAANTKKGTSTTTHPTNISMPAYMSLDLGLRQASNFGSIVTDRYTAARVPDCIGLVFFMNKLIERKYVDIIENEVVELKSTKNVSYIESVRRGIGQPLLDEIQPVQVIVISENGLDHATCSERAIIASHLWRSGVRAEYLAQTSVMLSLLRHFSLQDWSSSVERVSKVAAILNIPYVVVMQPHLFKLKGVVKLRQTTIDLPSGPLFNNSSDELVHISMLASVILDRLGDSNEHDNTKKELLHQASNEGSNDISAIQNKFDFNCLYVDSDQYYDGESKLSTDKWKQVKKVMRTSSQNVIDQLYNVMDATCGPTTPILALDLQFRVVRDVGSSLIFEGIGSLNNARLADEYPQHKKIFRNLMYCLDALVRKYESKGNGSAPIDQELSVVLYSIPCEKYDIVSISFGN</sequence>
<evidence type="ECO:0000256" key="6">
    <source>
        <dbReference type="ARBA" id="ARBA00022840"/>
    </source>
</evidence>
<dbReference type="InterPro" id="IPR011009">
    <property type="entry name" value="Kinase-like_dom_sf"/>
</dbReference>
<feature type="binding site" evidence="11">
    <location>
        <position position="352"/>
    </location>
    <ligand>
        <name>ATP</name>
        <dbReference type="ChEBI" id="CHEBI:30616"/>
    </ligand>
</feature>
<evidence type="ECO:0000256" key="4">
    <source>
        <dbReference type="ARBA" id="ARBA00022741"/>
    </source>
</evidence>
<keyword evidence="5" id="KW-0418">Kinase</keyword>
<dbReference type="PROSITE" id="PS00108">
    <property type="entry name" value="PROTEIN_KINASE_ST"/>
    <property type="match status" value="1"/>
</dbReference>
<evidence type="ECO:0000313" key="16">
    <source>
        <dbReference type="Proteomes" id="UP000266841"/>
    </source>
</evidence>
<dbReference type="GO" id="GO:0004694">
    <property type="term" value="F:eukaryotic translation initiation factor 2alpha kinase activity"/>
    <property type="evidence" value="ECO:0007669"/>
    <property type="project" value="TreeGrafter"/>
</dbReference>
<keyword evidence="16" id="KW-1185">Reference proteome</keyword>
<dbReference type="OrthoDB" id="6778822at2759"/>
<dbReference type="Gene3D" id="1.10.510.10">
    <property type="entry name" value="Transferase(Phosphotransferase) domain 1"/>
    <property type="match status" value="1"/>
</dbReference>
<dbReference type="SMART" id="SM00220">
    <property type="entry name" value="S_TKc"/>
    <property type="match status" value="1"/>
</dbReference>
<dbReference type="InterPro" id="IPR008271">
    <property type="entry name" value="Ser/Thr_kinase_AS"/>
</dbReference>
<dbReference type="PROSITE" id="PS50011">
    <property type="entry name" value="PROTEIN_KINASE_DOM"/>
    <property type="match status" value="1"/>
</dbReference>
<dbReference type="InterPro" id="IPR045864">
    <property type="entry name" value="aa-tRNA-synth_II/BPL/LPL"/>
</dbReference>
<feature type="compositionally biased region" description="Basic residues" evidence="12">
    <location>
        <begin position="1"/>
        <end position="10"/>
    </location>
</feature>
<dbReference type="PANTHER" id="PTHR11042">
    <property type="entry name" value="EUKARYOTIC TRANSLATION INITIATION FACTOR 2-ALPHA KINASE EIF2-ALPHA KINASE -RELATED"/>
    <property type="match status" value="1"/>
</dbReference>
<feature type="compositionally biased region" description="Polar residues" evidence="12">
    <location>
        <begin position="505"/>
        <end position="525"/>
    </location>
</feature>
<dbReference type="OMA" id="WFLRIND"/>
<gene>
    <name evidence="15" type="ORF">THAOC_02770</name>
</gene>
<dbReference type="SUPFAM" id="SSF54495">
    <property type="entry name" value="UBC-like"/>
    <property type="match status" value="1"/>
</dbReference>
<evidence type="ECO:0000259" key="13">
    <source>
        <dbReference type="PROSITE" id="PS50011"/>
    </source>
</evidence>
<dbReference type="Proteomes" id="UP000266841">
    <property type="component" value="Unassembled WGS sequence"/>
</dbReference>
<dbReference type="Gene3D" id="3.10.110.10">
    <property type="entry name" value="Ubiquitin Conjugating Enzyme"/>
    <property type="match status" value="1"/>
</dbReference>
<evidence type="ECO:0000313" key="15">
    <source>
        <dbReference type="EMBL" id="EJK75503.1"/>
    </source>
</evidence>
<dbReference type="SUPFAM" id="SSF56112">
    <property type="entry name" value="Protein kinase-like (PK-like)"/>
    <property type="match status" value="1"/>
</dbReference>
<keyword evidence="3" id="KW-0808">Transferase</keyword>
<comment type="catalytic activity">
    <reaction evidence="10">
        <text>L-seryl-[protein] + ATP = O-phospho-L-seryl-[protein] + ADP + H(+)</text>
        <dbReference type="Rhea" id="RHEA:17989"/>
        <dbReference type="Rhea" id="RHEA-COMP:9863"/>
        <dbReference type="Rhea" id="RHEA-COMP:11604"/>
        <dbReference type="ChEBI" id="CHEBI:15378"/>
        <dbReference type="ChEBI" id="CHEBI:29999"/>
        <dbReference type="ChEBI" id="CHEBI:30616"/>
        <dbReference type="ChEBI" id="CHEBI:83421"/>
        <dbReference type="ChEBI" id="CHEBI:456216"/>
        <dbReference type="EC" id="2.7.11.1"/>
    </reaction>
</comment>
<evidence type="ECO:0000256" key="1">
    <source>
        <dbReference type="ARBA" id="ARBA00012513"/>
    </source>
</evidence>
<dbReference type="PANTHER" id="PTHR11042:SF136">
    <property type="entry name" value="EIF-2-ALPHA KINASE GCN2"/>
    <property type="match status" value="1"/>
</dbReference>
<dbReference type="GO" id="GO:0005524">
    <property type="term" value="F:ATP binding"/>
    <property type="evidence" value="ECO:0007669"/>
    <property type="project" value="UniProtKB-UniRule"/>
</dbReference>
<comment type="caution">
    <text evidence="15">The sequence shown here is derived from an EMBL/GenBank/DDBJ whole genome shotgun (WGS) entry which is preliminary data.</text>
</comment>
<dbReference type="EMBL" id="AGNL01002899">
    <property type="protein sequence ID" value="EJK75503.1"/>
    <property type="molecule type" value="Genomic_DNA"/>
</dbReference>
<dbReference type="Pfam" id="PF00069">
    <property type="entry name" value="Pkinase"/>
    <property type="match status" value="3"/>
</dbReference>
<dbReference type="GO" id="GO:0005829">
    <property type="term" value="C:cytosol"/>
    <property type="evidence" value="ECO:0007669"/>
    <property type="project" value="TreeGrafter"/>
</dbReference>
<dbReference type="eggNOG" id="KOG1035">
    <property type="taxonomic scope" value="Eukaryota"/>
</dbReference>
<name>K0T9S6_THAOC</name>
<dbReference type="InterPro" id="IPR000719">
    <property type="entry name" value="Prot_kinase_dom"/>
</dbReference>
<evidence type="ECO:0000256" key="11">
    <source>
        <dbReference type="PROSITE-ProRule" id="PRU10141"/>
    </source>
</evidence>
<dbReference type="InterPro" id="IPR050339">
    <property type="entry name" value="CC_SR_Kinase"/>
</dbReference>
<evidence type="ECO:0000256" key="9">
    <source>
        <dbReference type="ARBA" id="ARBA00047899"/>
    </source>
</evidence>
<organism evidence="15 16">
    <name type="scientific">Thalassiosira oceanica</name>
    <name type="common">Marine diatom</name>
    <dbReference type="NCBI Taxonomy" id="159749"/>
    <lineage>
        <taxon>Eukaryota</taxon>
        <taxon>Sar</taxon>
        <taxon>Stramenopiles</taxon>
        <taxon>Ochrophyta</taxon>
        <taxon>Bacillariophyta</taxon>
        <taxon>Coscinodiscophyceae</taxon>
        <taxon>Thalassiosirophycidae</taxon>
        <taxon>Thalassiosirales</taxon>
        <taxon>Thalassiosiraceae</taxon>
        <taxon>Thalassiosira</taxon>
    </lineage>
</organism>